<dbReference type="SUPFAM" id="SSF56801">
    <property type="entry name" value="Acetyl-CoA synthetase-like"/>
    <property type="match status" value="1"/>
</dbReference>
<dbReference type="PANTHER" id="PTHR43201:SF5">
    <property type="entry name" value="MEDIUM-CHAIN ACYL-COA LIGASE ACSF2, MITOCHONDRIAL"/>
    <property type="match status" value="1"/>
</dbReference>
<dbReference type="Pfam" id="PF13193">
    <property type="entry name" value="AMP-binding_C"/>
    <property type="match status" value="1"/>
</dbReference>
<dbReference type="RefSeq" id="WP_409122556.1">
    <property type="nucleotide sequence ID" value="NZ_JBJVNI010000038.1"/>
</dbReference>
<protein>
    <submittedName>
        <fullName evidence="5">Class I adenylate-forming enzyme family protein</fullName>
    </submittedName>
</protein>
<feature type="domain" description="AMP-binding enzyme C-terminal" evidence="4">
    <location>
        <begin position="389"/>
        <end position="461"/>
    </location>
</feature>
<keyword evidence="2" id="KW-0436">Ligase</keyword>
<comment type="caution">
    <text evidence="5">The sequence shown here is derived from an EMBL/GenBank/DDBJ whole genome shotgun (WGS) entry which is preliminary data.</text>
</comment>
<comment type="similarity">
    <text evidence="1">Belongs to the ATP-dependent AMP-binding enzyme family.</text>
</comment>
<dbReference type="InterPro" id="IPR042099">
    <property type="entry name" value="ANL_N_sf"/>
</dbReference>
<sequence length="467" mass="48683">MVCARADQHGERMLIDDGVHAATGAEVAALIRSKTDAYRRAGVQEAQRVGAVAWPPLEFITDVFAVLGLGAVVVPLPRRVSPWELDRLDAVASLTHLAAAEDSPLRLGQVRASIGPRRLSSCAQHTVVDNHGAASGQLTSGTTGRQRLALRPADALAVEAEAYSAVLGLTPDETILCPVPLHHAYGFGLCVLAATLSGTPVRYVPADRPRSLLNHMDAAGACLVPLVPPMLRVLAKASRARSGASEARLMTAGMPVDQRTAEMVDTALRARLGQVYGTTETGPICVTAPTSPDVVLRSLGPTLPGVAVRLAPDPSADGAAAAPDTGLVTVSSPMAMLGYADGARLDTDAVTGPGFVTGDLGRITQDGLVLVGRVSNCINVAGAKVSPEEIEAVILGFPAVRSCLVHGVTDEYLGQRINAIVTPDSVDLVELERHCAERLSPPRLPHVFKAVSTLATTEMGKVIRLSG</sequence>
<keyword evidence="6" id="KW-1185">Reference proteome</keyword>
<dbReference type="InterPro" id="IPR025110">
    <property type="entry name" value="AMP-bd_C"/>
</dbReference>
<evidence type="ECO:0000313" key="6">
    <source>
        <dbReference type="Proteomes" id="UP001631957"/>
    </source>
</evidence>
<dbReference type="EMBL" id="JBJVNI010000038">
    <property type="protein sequence ID" value="MFM9615633.1"/>
    <property type="molecule type" value="Genomic_DNA"/>
</dbReference>
<accession>A0ABW9I7G8</accession>
<dbReference type="Proteomes" id="UP001631957">
    <property type="component" value="Unassembled WGS sequence"/>
</dbReference>
<proteinExistence type="inferred from homology"/>
<organism evidence="5 6">
    <name type="scientific">Streptomyces niveiscabiei</name>
    <dbReference type="NCBI Taxonomy" id="164115"/>
    <lineage>
        <taxon>Bacteria</taxon>
        <taxon>Bacillati</taxon>
        <taxon>Actinomycetota</taxon>
        <taxon>Actinomycetes</taxon>
        <taxon>Kitasatosporales</taxon>
        <taxon>Streptomycetaceae</taxon>
        <taxon>Streptomyces</taxon>
    </lineage>
</organism>
<feature type="domain" description="AMP-dependent synthetase/ligase" evidence="3">
    <location>
        <begin position="6"/>
        <end position="339"/>
    </location>
</feature>
<dbReference type="Gene3D" id="3.40.50.12780">
    <property type="entry name" value="N-terminal domain of ligase-like"/>
    <property type="match status" value="1"/>
</dbReference>
<dbReference type="InterPro" id="IPR045851">
    <property type="entry name" value="AMP-bd_C_sf"/>
</dbReference>
<dbReference type="CDD" id="cd04433">
    <property type="entry name" value="AFD_class_I"/>
    <property type="match status" value="1"/>
</dbReference>
<evidence type="ECO:0000256" key="1">
    <source>
        <dbReference type="ARBA" id="ARBA00006432"/>
    </source>
</evidence>
<evidence type="ECO:0000259" key="4">
    <source>
        <dbReference type="Pfam" id="PF13193"/>
    </source>
</evidence>
<evidence type="ECO:0000313" key="5">
    <source>
        <dbReference type="EMBL" id="MFM9615633.1"/>
    </source>
</evidence>
<reference evidence="5 6" key="1">
    <citation type="submission" date="2024-12" db="EMBL/GenBank/DDBJ databases">
        <title>Forecasting of Potato common scab and diversities of Pathogenic streptomyces spp. in china.</title>
        <authorList>
            <person name="Handique U."/>
            <person name="Wu J."/>
        </authorList>
    </citation>
    <scope>NUCLEOTIDE SEQUENCE [LARGE SCALE GENOMIC DNA]</scope>
    <source>
        <strain evidence="5 6">ZRIMU1530</strain>
    </source>
</reference>
<name>A0ABW9I7G8_9ACTN</name>
<evidence type="ECO:0000256" key="2">
    <source>
        <dbReference type="ARBA" id="ARBA00022598"/>
    </source>
</evidence>
<gene>
    <name evidence="5" type="ORF">ACKI18_44000</name>
</gene>
<dbReference type="PANTHER" id="PTHR43201">
    <property type="entry name" value="ACYL-COA SYNTHETASE"/>
    <property type="match status" value="1"/>
</dbReference>
<dbReference type="InterPro" id="IPR000873">
    <property type="entry name" value="AMP-dep_synth/lig_dom"/>
</dbReference>
<dbReference type="Pfam" id="PF00501">
    <property type="entry name" value="AMP-binding"/>
    <property type="match status" value="1"/>
</dbReference>
<evidence type="ECO:0000259" key="3">
    <source>
        <dbReference type="Pfam" id="PF00501"/>
    </source>
</evidence>
<dbReference type="Gene3D" id="3.30.300.30">
    <property type="match status" value="1"/>
</dbReference>